<dbReference type="Proteomes" id="UP000525389">
    <property type="component" value="Unassembled WGS sequence"/>
</dbReference>
<evidence type="ECO:0000313" key="2">
    <source>
        <dbReference type="EMBL" id="MBB5232937.1"/>
    </source>
</evidence>
<proteinExistence type="predicted"/>
<dbReference type="PANTHER" id="PTHR48098">
    <property type="entry name" value="ENTEROCHELIN ESTERASE-RELATED"/>
    <property type="match status" value="1"/>
</dbReference>
<dbReference type="InterPro" id="IPR029058">
    <property type="entry name" value="AB_hydrolase_fold"/>
</dbReference>
<dbReference type="InterPro" id="IPR050583">
    <property type="entry name" value="Mycobacterial_A85_antigen"/>
</dbReference>
<name>A0A7W8GCA7_9DEIO</name>
<reference evidence="2 3" key="1">
    <citation type="submission" date="2020-08" db="EMBL/GenBank/DDBJ databases">
        <title>Genomic Encyclopedia of Type Strains, Phase IV (KMG-IV): sequencing the most valuable type-strain genomes for metagenomic binning, comparative biology and taxonomic classification.</title>
        <authorList>
            <person name="Goeker M."/>
        </authorList>
    </citation>
    <scope>NUCLEOTIDE SEQUENCE [LARGE SCALE GENOMIC DNA]</scope>
    <source>
        <strain evidence="2 3">DSM 101791</strain>
    </source>
</reference>
<evidence type="ECO:0000313" key="3">
    <source>
        <dbReference type="Proteomes" id="UP000525389"/>
    </source>
</evidence>
<dbReference type="Gene3D" id="3.40.50.1820">
    <property type="entry name" value="alpha/beta hydrolase"/>
    <property type="match status" value="1"/>
</dbReference>
<dbReference type="AlphaFoldDB" id="A0A7W8GCA7"/>
<feature type="chain" id="PRO_5031546874" evidence="1">
    <location>
        <begin position="18"/>
        <end position="395"/>
    </location>
</feature>
<gene>
    <name evidence="2" type="ORF">HNQ09_000354</name>
</gene>
<comment type="caution">
    <text evidence="2">The sequence shown here is derived from an EMBL/GenBank/DDBJ whole genome shotgun (WGS) entry which is preliminary data.</text>
</comment>
<dbReference type="RefSeq" id="WP_184024566.1">
    <property type="nucleotide sequence ID" value="NZ_JACHFN010000001.1"/>
</dbReference>
<dbReference type="InterPro" id="IPR000801">
    <property type="entry name" value="Esterase-like"/>
</dbReference>
<keyword evidence="3" id="KW-1185">Reference proteome</keyword>
<dbReference type="EMBL" id="JACHFN010000001">
    <property type="protein sequence ID" value="MBB5232937.1"/>
    <property type="molecule type" value="Genomic_DNA"/>
</dbReference>
<protein>
    <submittedName>
        <fullName evidence="2">Enterochelin esterase-like enzyme</fullName>
    </submittedName>
</protein>
<organism evidence="2 3">
    <name type="scientific">Deinococcus budaensis</name>
    <dbReference type="NCBI Taxonomy" id="1665626"/>
    <lineage>
        <taxon>Bacteria</taxon>
        <taxon>Thermotogati</taxon>
        <taxon>Deinococcota</taxon>
        <taxon>Deinococci</taxon>
        <taxon>Deinococcales</taxon>
        <taxon>Deinococcaceae</taxon>
        <taxon>Deinococcus</taxon>
    </lineage>
</organism>
<sequence length="395" mass="41164">MRASLLLPLLLVSSALAGGAGGPRLPVPDFAAASRWPVDCDAPGGGVRGEDGCRLRLPLPPGTRLPAPGQLSVQPGPDRLTVLYHAPPGTREVSLCCGLQLPLAPLPGTRFWAVTARVRHVERAALSLSVVGGQPGSAPPPLTWRGPQAPAASPEAPHLLGRVDRFSLSSGEARIGARRITVYTPPGWTPAESLPAVYLADGDSAEALARSLEPAIRAGKAPRAVLVGIENGPSLAPGSTTYRPEDDRRSLEYLEGLPGGAAAFAAHERFVLNTVLPQMEREYHLKPTPQARAVGGFSNGGAWAISMAAHSPGVFRGVIALSPSNAGAQAAPHPAARVFTQGGTLEPSFLGAARRYAALTRQAGNPTRLVERVGGHDFLMWAEAFPEAVAFALHP</sequence>
<keyword evidence="1" id="KW-0732">Signal</keyword>
<feature type="signal peptide" evidence="1">
    <location>
        <begin position="1"/>
        <end position="17"/>
    </location>
</feature>
<accession>A0A7W8GCA7</accession>
<dbReference type="SUPFAM" id="SSF53474">
    <property type="entry name" value="alpha/beta-Hydrolases"/>
    <property type="match status" value="1"/>
</dbReference>
<evidence type="ECO:0000256" key="1">
    <source>
        <dbReference type="SAM" id="SignalP"/>
    </source>
</evidence>
<dbReference type="Pfam" id="PF00756">
    <property type="entry name" value="Esterase"/>
    <property type="match status" value="1"/>
</dbReference>
<dbReference type="PANTHER" id="PTHR48098:SF6">
    <property type="entry name" value="FERRI-BACILLIBACTIN ESTERASE BESA"/>
    <property type="match status" value="1"/>
</dbReference>